<dbReference type="OrthoDB" id="3263473at2759"/>
<name>A0A8H6SRQ5_9AGAR</name>
<accession>A0A8H6SRQ5</accession>
<keyword evidence="2" id="KW-1185">Reference proteome</keyword>
<evidence type="ECO:0000313" key="1">
    <source>
        <dbReference type="EMBL" id="KAF7304204.1"/>
    </source>
</evidence>
<evidence type="ECO:0000313" key="2">
    <source>
        <dbReference type="Proteomes" id="UP000636479"/>
    </source>
</evidence>
<protein>
    <submittedName>
        <fullName evidence="1">Uncharacterized protein</fullName>
    </submittedName>
</protein>
<gene>
    <name evidence="1" type="ORF">MIND_00652500</name>
</gene>
<dbReference type="AlphaFoldDB" id="A0A8H6SRQ5"/>
<dbReference type="RefSeq" id="XP_037221176.1">
    <property type="nucleotide sequence ID" value="XM_037363255.1"/>
</dbReference>
<dbReference type="GeneID" id="59345771"/>
<sequence length="315" mass="34886">MQQLKDWLADKNKANPYMIAGGKNAGPSEAQVAAELKRAEVNEAREGRGDFLDGATTATAFVKALLHLEDMKRRIKNEIRGSTTLSAERSVQIEELRVSFFKKLKMIQKQQDVFMPGVETLRVAEEACRDSDRPPTKAEDVKLWLPSDLTEAQRGRASRAALSTVEAKLREAQCGDALSQIRSLLYTKTHLIHHRNANAVGQRASTRSSTLISRVTDQIRREAFKYRQARAALTRLMGPQHRPDLATLEDSDLNVRAEEESDAGARLRLGRRAWQQRVECGREVVPEIAAGLKAYAKAPGGGTQVDSRALCGGVD</sequence>
<dbReference type="EMBL" id="JACAZF010000005">
    <property type="protein sequence ID" value="KAF7304204.1"/>
    <property type="molecule type" value="Genomic_DNA"/>
</dbReference>
<reference evidence="1" key="1">
    <citation type="submission" date="2020-05" db="EMBL/GenBank/DDBJ databases">
        <title>Mycena genomes resolve the evolution of fungal bioluminescence.</title>
        <authorList>
            <person name="Tsai I.J."/>
        </authorList>
    </citation>
    <scope>NUCLEOTIDE SEQUENCE</scope>
    <source>
        <strain evidence="1">171206Taipei</strain>
    </source>
</reference>
<organism evidence="1 2">
    <name type="scientific">Mycena indigotica</name>
    <dbReference type="NCBI Taxonomy" id="2126181"/>
    <lineage>
        <taxon>Eukaryota</taxon>
        <taxon>Fungi</taxon>
        <taxon>Dikarya</taxon>
        <taxon>Basidiomycota</taxon>
        <taxon>Agaricomycotina</taxon>
        <taxon>Agaricomycetes</taxon>
        <taxon>Agaricomycetidae</taxon>
        <taxon>Agaricales</taxon>
        <taxon>Marasmiineae</taxon>
        <taxon>Mycenaceae</taxon>
        <taxon>Mycena</taxon>
    </lineage>
</organism>
<comment type="caution">
    <text evidence="1">The sequence shown here is derived from an EMBL/GenBank/DDBJ whole genome shotgun (WGS) entry which is preliminary data.</text>
</comment>
<proteinExistence type="predicted"/>
<dbReference type="Proteomes" id="UP000636479">
    <property type="component" value="Unassembled WGS sequence"/>
</dbReference>